<evidence type="ECO:0000313" key="6">
    <source>
        <dbReference type="Proteomes" id="UP000198853"/>
    </source>
</evidence>
<evidence type="ECO:0000256" key="1">
    <source>
        <dbReference type="ARBA" id="ARBA00022649"/>
    </source>
</evidence>
<organism evidence="5 6">
    <name type="scientific">Natribacillus halophilus</name>
    <dbReference type="NCBI Taxonomy" id="549003"/>
    <lineage>
        <taxon>Bacteria</taxon>
        <taxon>Bacillati</taxon>
        <taxon>Bacillota</taxon>
        <taxon>Bacilli</taxon>
        <taxon>Bacillales</taxon>
        <taxon>Bacillaceae</taxon>
        <taxon>Natribacillus</taxon>
    </lineage>
</organism>
<dbReference type="RefSeq" id="WP_090399574.1">
    <property type="nucleotide sequence ID" value="NZ_FNEN01000019.1"/>
</dbReference>
<sequence length="148" mass="17304">MYFVDRSLLENRLQYMEHLLYSFHEQKEWTEPVQKLALERLAHQWLEAMIDVGNQMIDGFIMRDPGGYSDIIDILEDEKVIAKETAQSLQAVLLWRKTLVRDYLNVDHEALGKTLRTHHEAMAVFPDAVRTYLEEELGPVSAFGPEER</sequence>
<keyword evidence="2" id="KW-0540">Nuclease</keyword>
<dbReference type="Pfam" id="PF01934">
    <property type="entry name" value="HepT-like"/>
    <property type="match status" value="1"/>
</dbReference>
<dbReference type="EMBL" id="FNEN01000019">
    <property type="protein sequence ID" value="SDJ18396.1"/>
    <property type="molecule type" value="Genomic_DNA"/>
</dbReference>
<protein>
    <submittedName>
        <fullName evidence="5">Uncharacterized conserved protein YutE, UPF0331/DUF86 family</fullName>
    </submittedName>
</protein>
<keyword evidence="3" id="KW-0378">Hydrolase</keyword>
<dbReference type="OrthoDB" id="2375467at2"/>
<evidence type="ECO:0000256" key="3">
    <source>
        <dbReference type="ARBA" id="ARBA00022801"/>
    </source>
</evidence>
<gene>
    <name evidence="5" type="ORF">SAMN04488123_11923</name>
</gene>
<dbReference type="InterPro" id="IPR052379">
    <property type="entry name" value="Type_VII_TA_RNase"/>
</dbReference>
<keyword evidence="1" id="KW-1277">Toxin-antitoxin system</keyword>
<accession>A0A1G8RN68</accession>
<dbReference type="Gene3D" id="1.20.120.580">
    <property type="entry name" value="bsu32300-like"/>
    <property type="match status" value="1"/>
</dbReference>
<dbReference type="AlphaFoldDB" id="A0A1G8RN68"/>
<dbReference type="GO" id="GO:0004540">
    <property type="term" value="F:RNA nuclease activity"/>
    <property type="evidence" value="ECO:0007669"/>
    <property type="project" value="InterPro"/>
</dbReference>
<dbReference type="Proteomes" id="UP000198853">
    <property type="component" value="Unassembled WGS sequence"/>
</dbReference>
<dbReference type="InterPro" id="IPR008201">
    <property type="entry name" value="HepT-like"/>
</dbReference>
<name>A0A1G8RN68_9BACI</name>
<dbReference type="GO" id="GO:0110001">
    <property type="term" value="C:toxin-antitoxin complex"/>
    <property type="evidence" value="ECO:0007669"/>
    <property type="project" value="InterPro"/>
</dbReference>
<reference evidence="5 6" key="1">
    <citation type="submission" date="2016-10" db="EMBL/GenBank/DDBJ databases">
        <authorList>
            <person name="de Groot N.N."/>
        </authorList>
    </citation>
    <scope>NUCLEOTIDE SEQUENCE [LARGE SCALE GENOMIC DNA]</scope>
    <source>
        <strain evidence="5 6">DSM 21771</strain>
    </source>
</reference>
<comment type="similarity">
    <text evidence="4">Belongs to the HepT RNase toxin family.</text>
</comment>
<evidence type="ECO:0000256" key="4">
    <source>
        <dbReference type="ARBA" id="ARBA00024207"/>
    </source>
</evidence>
<dbReference type="PANTHER" id="PTHR33397:SF5">
    <property type="entry name" value="RNASE YUTE-RELATED"/>
    <property type="match status" value="1"/>
</dbReference>
<dbReference type="InterPro" id="IPR037038">
    <property type="entry name" value="HepT-like_sf"/>
</dbReference>
<dbReference type="PANTHER" id="PTHR33397">
    <property type="entry name" value="UPF0331 PROTEIN YUTE"/>
    <property type="match status" value="1"/>
</dbReference>
<evidence type="ECO:0000256" key="2">
    <source>
        <dbReference type="ARBA" id="ARBA00022722"/>
    </source>
</evidence>
<evidence type="ECO:0000313" key="5">
    <source>
        <dbReference type="EMBL" id="SDJ18396.1"/>
    </source>
</evidence>
<keyword evidence="6" id="KW-1185">Reference proteome</keyword>
<dbReference type="GO" id="GO:0016787">
    <property type="term" value="F:hydrolase activity"/>
    <property type="evidence" value="ECO:0007669"/>
    <property type="project" value="UniProtKB-KW"/>
</dbReference>
<proteinExistence type="inferred from homology"/>